<name>A0AAU7YHU0_9RICK</name>
<reference evidence="1" key="1">
    <citation type="submission" date="2024-06" db="EMBL/GenBank/DDBJ databases">
        <title>Genome assembly of the Polyergus mexicanus.</title>
        <authorList>
            <person name="Cash E."/>
            <person name="Tustsui N.D."/>
            <person name="Ward P."/>
            <person name="Nguyen O."/>
            <person name="Sahasrabudhe R."/>
            <person name="Fairbairn C.W."/>
            <person name="Seligmann W.E."/>
            <person name="Sacco S."/>
            <person name="Beraut E."/>
            <person name="Miller C."/>
            <person name="Toffelmier E."/>
            <person name="Shaffer H.B."/>
        </authorList>
    </citation>
    <scope>NUCLEOTIDE SEQUENCE</scope>
    <source>
        <strain evidence="1">NDT 795.1</strain>
    </source>
</reference>
<gene>
    <name evidence="1" type="ORF">ABS808_01215</name>
</gene>
<sequence>MPILEQVESVGNKNLEQQEQRKRSYRSIECPEEAKDFLLSMTIYKQIEREKRKKILKQIEGIEKKYGVLSDSQTAGKMLDELLEIVNLAHKDKIMFGMPYGLVYGVLSDDEGKKRAAKEISLIGYLIKNLNFIKKQNLNLEENEKGKLDSLASKISNLISTGTYVSKEILSVYSKDMLTDQLEKRDIYLSKLEQVVRSSVENSKEGDIIVERDNAFYCIKCPEESVITPAKFMNSPEFKDLEYGALRMGEGDNIIRLHNGQYHDMKGRVKMTFNVGDEKLEMTLLSKKAHEPENNALNFGKIMVHMDGENCKLFLKHYETLKGKSRTEKIIGRAKSFVEEKNGKQNEQFSVLEEVSISKCSHFNCQRQG</sequence>
<accession>A0AAU7YHU0</accession>
<protein>
    <submittedName>
        <fullName evidence="1">Uncharacterized protein</fullName>
    </submittedName>
</protein>
<organism evidence="1">
    <name type="scientific">Wolbachia endosymbiont of Polyergus mexicanus</name>
    <dbReference type="NCBI Taxonomy" id="3171167"/>
    <lineage>
        <taxon>Bacteria</taxon>
        <taxon>Pseudomonadati</taxon>
        <taxon>Pseudomonadota</taxon>
        <taxon>Alphaproteobacteria</taxon>
        <taxon>Rickettsiales</taxon>
        <taxon>Anaplasmataceae</taxon>
        <taxon>Wolbachieae</taxon>
        <taxon>Wolbachia</taxon>
    </lineage>
</organism>
<dbReference type="AlphaFoldDB" id="A0AAU7YHU0"/>
<evidence type="ECO:0000313" key="1">
    <source>
        <dbReference type="EMBL" id="XCA33475.1"/>
    </source>
</evidence>
<proteinExistence type="predicted"/>
<dbReference type="EMBL" id="CP158586">
    <property type="protein sequence ID" value="XCA33475.1"/>
    <property type="molecule type" value="Genomic_DNA"/>
</dbReference>